<dbReference type="PANTHER" id="PTHR33164:SF43">
    <property type="entry name" value="HTH-TYPE TRANSCRIPTIONAL REPRESSOR YETL"/>
    <property type="match status" value="1"/>
</dbReference>
<proteinExistence type="predicted"/>
<sequence length="124" mass="13738">MSGPESATLRLKQAEQALRRAVEPVLAAERLTFEQWQVLSALRERPGLRMTELAEFAVLPAASLTRHVDRLVERALVIRRIDPDDRRRAAVALSTLGERLAALLHDAESRAVLPPLVASGDRDV</sequence>
<evidence type="ECO:0000313" key="2">
    <source>
        <dbReference type="EMBL" id="GEO89226.1"/>
    </source>
</evidence>
<dbReference type="Gene3D" id="1.10.10.10">
    <property type="entry name" value="Winged helix-like DNA-binding domain superfamily/Winged helix DNA-binding domain"/>
    <property type="match status" value="1"/>
</dbReference>
<gene>
    <name evidence="2" type="ORF">AFL01nite_15530</name>
</gene>
<dbReference type="PANTHER" id="PTHR33164">
    <property type="entry name" value="TRANSCRIPTIONAL REGULATOR, MARR FAMILY"/>
    <property type="match status" value="1"/>
</dbReference>
<dbReference type="Pfam" id="PF12802">
    <property type="entry name" value="MarR_2"/>
    <property type="match status" value="1"/>
</dbReference>
<dbReference type="GO" id="GO:0006950">
    <property type="term" value="P:response to stress"/>
    <property type="evidence" value="ECO:0007669"/>
    <property type="project" value="TreeGrafter"/>
</dbReference>
<dbReference type="RefSeq" id="WP_186813868.1">
    <property type="nucleotide sequence ID" value="NZ_BAAAYQ010000005.1"/>
</dbReference>
<reference evidence="2 3" key="1">
    <citation type="submission" date="2019-07" db="EMBL/GenBank/DDBJ databases">
        <title>Whole genome shotgun sequence of Aeromicrobium flavum NBRC 107625.</title>
        <authorList>
            <person name="Hosoyama A."/>
            <person name="Uohara A."/>
            <person name="Ohji S."/>
            <person name="Ichikawa N."/>
        </authorList>
    </citation>
    <scope>NUCLEOTIDE SEQUENCE [LARGE SCALE GENOMIC DNA]</scope>
    <source>
        <strain evidence="2 3">NBRC 107625</strain>
    </source>
</reference>
<evidence type="ECO:0000259" key="1">
    <source>
        <dbReference type="PROSITE" id="PS50995"/>
    </source>
</evidence>
<dbReference type="InterPro" id="IPR036390">
    <property type="entry name" value="WH_DNA-bd_sf"/>
</dbReference>
<comment type="caution">
    <text evidence="2">The sequence shown here is derived from an EMBL/GenBank/DDBJ whole genome shotgun (WGS) entry which is preliminary data.</text>
</comment>
<feature type="domain" description="HTH marR-type" evidence="1">
    <location>
        <begin position="4"/>
        <end position="124"/>
    </location>
</feature>
<dbReference type="Proteomes" id="UP000321769">
    <property type="component" value="Unassembled WGS sequence"/>
</dbReference>
<name>A0A512HUV4_9ACTN</name>
<keyword evidence="3" id="KW-1185">Reference proteome</keyword>
<dbReference type="InterPro" id="IPR039422">
    <property type="entry name" value="MarR/SlyA-like"/>
</dbReference>
<evidence type="ECO:0000313" key="3">
    <source>
        <dbReference type="Proteomes" id="UP000321769"/>
    </source>
</evidence>
<organism evidence="2 3">
    <name type="scientific">Aeromicrobium flavum</name>
    <dbReference type="NCBI Taxonomy" id="416568"/>
    <lineage>
        <taxon>Bacteria</taxon>
        <taxon>Bacillati</taxon>
        <taxon>Actinomycetota</taxon>
        <taxon>Actinomycetes</taxon>
        <taxon>Propionibacteriales</taxon>
        <taxon>Nocardioidaceae</taxon>
        <taxon>Aeromicrobium</taxon>
    </lineage>
</organism>
<dbReference type="GO" id="GO:0003700">
    <property type="term" value="F:DNA-binding transcription factor activity"/>
    <property type="evidence" value="ECO:0007669"/>
    <property type="project" value="InterPro"/>
</dbReference>
<dbReference type="EMBL" id="BJZQ01000006">
    <property type="protein sequence ID" value="GEO89226.1"/>
    <property type="molecule type" value="Genomic_DNA"/>
</dbReference>
<protein>
    <recommendedName>
        <fullName evidence="1">HTH marR-type domain-containing protein</fullName>
    </recommendedName>
</protein>
<dbReference type="InterPro" id="IPR036388">
    <property type="entry name" value="WH-like_DNA-bd_sf"/>
</dbReference>
<dbReference type="PROSITE" id="PS50995">
    <property type="entry name" value="HTH_MARR_2"/>
    <property type="match status" value="1"/>
</dbReference>
<dbReference type="AlphaFoldDB" id="A0A512HUV4"/>
<dbReference type="SUPFAM" id="SSF46785">
    <property type="entry name" value="Winged helix' DNA-binding domain"/>
    <property type="match status" value="1"/>
</dbReference>
<dbReference type="InterPro" id="IPR000835">
    <property type="entry name" value="HTH_MarR-typ"/>
</dbReference>
<dbReference type="SMART" id="SM00347">
    <property type="entry name" value="HTH_MARR"/>
    <property type="match status" value="1"/>
</dbReference>
<accession>A0A512HUV4</accession>